<evidence type="ECO:0000313" key="1">
    <source>
        <dbReference type="EMBL" id="KFN48075.1"/>
    </source>
</evidence>
<dbReference type="Gene3D" id="1.10.10.1320">
    <property type="entry name" value="Anti-sigma factor, zinc-finger domain"/>
    <property type="match status" value="1"/>
</dbReference>
<evidence type="ECO:0008006" key="3">
    <source>
        <dbReference type="Google" id="ProtNLM"/>
    </source>
</evidence>
<dbReference type="AlphaFoldDB" id="A0A091BUQ6"/>
<dbReference type="PATRIC" id="fig|1384056.3.peg.166"/>
<comment type="caution">
    <text evidence="1">The sequence shown here is derived from an EMBL/GenBank/DDBJ whole genome shotgun (WGS) entry which is preliminary data.</text>
</comment>
<protein>
    <recommendedName>
        <fullName evidence="3">Anti-sigma factor</fullName>
    </recommendedName>
</protein>
<dbReference type="RefSeq" id="WP_034210066.1">
    <property type="nucleotide sequence ID" value="NZ_AVCK01000003.1"/>
</dbReference>
<dbReference type="Proteomes" id="UP000029393">
    <property type="component" value="Unassembled WGS sequence"/>
</dbReference>
<dbReference type="OrthoDB" id="5702022at2"/>
<sequence length="257" mass="26572">MRPGDERIFAYVDGELDPAGTALVEAAIAADPAVAEAVAQARRLRAQLRDAFDPMLDEPVPAHLLALARGAGSTATAAAAATVPAPVTAPGGGATVHPLPRPARRRWALPEWTAMAAALVLGIAVSRLVMAPPAGPLASESGRLVADGVLAESLQSRLGAETGDGLRIGLSFRDRDGAFCRAFRVGGERDLAGLACRAPDGRWQVPVVVSVPPVGGEGLRQASTALPEIVLAELDARIDGEPLDAAQEREARDAGWR</sequence>
<dbReference type="STRING" id="1384056.N787_06455"/>
<organism evidence="1 2">
    <name type="scientific">Arenimonas metalli CF5-1</name>
    <dbReference type="NCBI Taxonomy" id="1384056"/>
    <lineage>
        <taxon>Bacteria</taxon>
        <taxon>Pseudomonadati</taxon>
        <taxon>Pseudomonadota</taxon>
        <taxon>Gammaproteobacteria</taxon>
        <taxon>Lysobacterales</taxon>
        <taxon>Lysobacteraceae</taxon>
        <taxon>Arenimonas</taxon>
    </lineage>
</organism>
<name>A0A091BUQ6_9GAMM</name>
<dbReference type="eggNOG" id="COG5662">
    <property type="taxonomic scope" value="Bacteria"/>
</dbReference>
<keyword evidence="2" id="KW-1185">Reference proteome</keyword>
<gene>
    <name evidence="1" type="ORF">N787_06455</name>
</gene>
<evidence type="ECO:0000313" key="2">
    <source>
        <dbReference type="Proteomes" id="UP000029393"/>
    </source>
</evidence>
<dbReference type="EMBL" id="AVCK01000003">
    <property type="protein sequence ID" value="KFN48075.1"/>
    <property type="molecule type" value="Genomic_DNA"/>
</dbReference>
<reference evidence="1 2" key="1">
    <citation type="submission" date="2013-09" db="EMBL/GenBank/DDBJ databases">
        <title>Genome sequencing of Arenimonas metalli.</title>
        <authorList>
            <person name="Chen F."/>
            <person name="Wang G."/>
        </authorList>
    </citation>
    <scope>NUCLEOTIDE SEQUENCE [LARGE SCALE GENOMIC DNA]</scope>
    <source>
        <strain evidence="1 2">CF5-1</strain>
    </source>
</reference>
<accession>A0A091BUQ6</accession>
<dbReference type="InterPro" id="IPR041916">
    <property type="entry name" value="Anti_sigma_zinc_sf"/>
</dbReference>
<proteinExistence type="predicted"/>